<dbReference type="OrthoDB" id="793934at2"/>
<accession>A0A1S2VQU3</accession>
<sequence length="171" mass="19515">MAKGLIRLSYRKLIDASSVKTWDQYVFEDTWKEFYMQSQFYNQAGSCQTFQELLDQVPGADRLHYLTSTAAAGYIRQLNQVIPDIANVSGKLCLPFSQFRFEIVHSHVSRKEAHKVAISFYSDPLTWIDTIGNNLLIAYGDQREALSAGQELETDMIALQPYLSVSFFTKP</sequence>
<comment type="caution">
    <text evidence="1">The sequence shown here is derived from an EMBL/GenBank/DDBJ whole genome shotgun (WGS) entry which is preliminary data.</text>
</comment>
<reference evidence="1 2" key="1">
    <citation type="submission" date="2016-10" db="EMBL/GenBank/DDBJ databases">
        <title>Arsenicibacter rosenii gen. nov., sp. nov., an efficient arsenic-methylating bacterium isolated from an arsenic-contaminated paddy soil.</title>
        <authorList>
            <person name="Huang K."/>
        </authorList>
    </citation>
    <scope>NUCLEOTIDE SEQUENCE [LARGE SCALE GENOMIC DNA]</scope>
    <source>
        <strain evidence="1 2">SM-1</strain>
    </source>
</reference>
<name>A0A1S2VQU3_9BACT</name>
<evidence type="ECO:0000313" key="1">
    <source>
        <dbReference type="EMBL" id="OIN60760.1"/>
    </source>
</evidence>
<dbReference type="RefSeq" id="WP_071501263.1">
    <property type="nucleotide sequence ID" value="NZ_MORL01000001.1"/>
</dbReference>
<dbReference type="Proteomes" id="UP000181790">
    <property type="component" value="Unassembled WGS sequence"/>
</dbReference>
<keyword evidence="2" id="KW-1185">Reference proteome</keyword>
<protein>
    <submittedName>
        <fullName evidence="1">Uncharacterized protein</fullName>
    </submittedName>
</protein>
<gene>
    <name evidence="1" type="ORF">BLX24_01265</name>
</gene>
<organism evidence="1 2">
    <name type="scientific">Arsenicibacter rosenii</name>
    <dbReference type="NCBI Taxonomy" id="1750698"/>
    <lineage>
        <taxon>Bacteria</taxon>
        <taxon>Pseudomonadati</taxon>
        <taxon>Bacteroidota</taxon>
        <taxon>Cytophagia</taxon>
        <taxon>Cytophagales</taxon>
        <taxon>Spirosomataceae</taxon>
        <taxon>Arsenicibacter</taxon>
    </lineage>
</organism>
<proteinExistence type="predicted"/>
<evidence type="ECO:0000313" key="2">
    <source>
        <dbReference type="Proteomes" id="UP000181790"/>
    </source>
</evidence>
<dbReference type="EMBL" id="MORL01000001">
    <property type="protein sequence ID" value="OIN60760.1"/>
    <property type="molecule type" value="Genomic_DNA"/>
</dbReference>
<dbReference type="AlphaFoldDB" id="A0A1S2VQU3"/>